<protein>
    <recommendedName>
        <fullName evidence="7">2-C-methyl-D-erythritol 4-phosphate cytidylyltransferase</fullName>
        <ecNumber evidence="7">2.7.7.60</ecNumber>
    </recommendedName>
    <alternativeName>
        <fullName evidence="7">4-diphosphocytidyl-2C-methyl-D-erythritol synthase</fullName>
    </alternativeName>
    <alternativeName>
        <fullName evidence="7">MEP cytidylyltransferase</fullName>
        <shortName evidence="7">MCT</shortName>
    </alternativeName>
</protein>
<dbReference type="GO" id="GO:0050518">
    <property type="term" value="F:2-C-methyl-D-erythritol 4-phosphate cytidylyltransferase activity"/>
    <property type="evidence" value="ECO:0007669"/>
    <property type="project" value="UniProtKB-UniRule"/>
</dbReference>
<dbReference type="InterPro" id="IPR001228">
    <property type="entry name" value="IspD"/>
</dbReference>
<keyword evidence="6 7" id="KW-0414">Isoprene biosynthesis</keyword>
<sequence>MDEKIIALIPAGGIGARAQVGGHSGPKQYRAISGVPMLVHTVRALLNHGDISQVHIGVAPNDAYITDCVMPESSRVSIHRSGGASRADTVLNTLLASKAADNDWVLVHDAARPGLRADSLAALVKTCLLHDRGGILATPVPDTVKRAVVDNGLDVIESTVPRDGLWLAQTPQMFRVGMLRDALLKAKAQGFEVTDEASAMEYCGYSPLLVKGSPENMKVTWPGDFDMMAHWL</sequence>
<reference evidence="8" key="1">
    <citation type="journal article" date="2014" name="Int. J. Syst. Evol. Microbiol.">
        <title>Complete genome sequence of Corynebacterium casei LMG S-19264T (=DSM 44701T), isolated from a smear-ripened cheese.</title>
        <authorList>
            <consortium name="US DOE Joint Genome Institute (JGI-PGF)"/>
            <person name="Walter F."/>
            <person name="Albersmeier A."/>
            <person name="Kalinowski J."/>
            <person name="Ruckert C."/>
        </authorList>
    </citation>
    <scope>NUCLEOTIDE SEQUENCE</scope>
    <source>
        <strain evidence="8">KCTC 23732</strain>
    </source>
</reference>
<dbReference type="PANTHER" id="PTHR32125:SF4">
    <property type="entry name" value="2-C-METHYL-D-ERYTHRITOL 4-PHOSPHATE CYTIDYLYLTRANSFERASE, CHLOROPLASTIC"/>
    <property type="match status" value="1"/>
</dbReference>
<reference evidence="8" key="2">
    <citation type="submission" date="2020-09" db="EMBL/GenBank/DDBJ databases">
        <authorList>
            <person name="Sun Q."/>
            <person name="Kim S."/>
        </authorList>
    </citation>
    <scope>NUCLEOTIDE SEQUENCE</scope>
    <source>
        <strain evidence="8">KCTC 23732</strain>
    </source>
</reference>
<dbReference type="SUPFAM" id="SSF53448">
    <property type="entry name" value="Nucleotide-diphospho-sugar transferases"/>
    <property type="match status" value="1"/>
</dbReference>
<dbReference type="InterPro" id="IPR029044">
    <property type="entry name" value="Nucleotide-diphossugar_trans"/>
</dbReference>
<dbReference type="PANTHER" id="PTHR32125">
    <property type="entry name" value="2-C-METHYL-D-ERYTHRITOL 4-PHOSPHATE CYTIDYLYLTRANSFERASE, CHLOROPLASTIC"/>
    <property type="match status" value="1"/>
</dbReference>
<comment type="pathway">
    <text evidence="2 7">Isoprenoid biosynthesis; isopentenyl diphosphate biosynthesis via DXP pathway; isopentenyl diphosphate from 1-deoxy-D-xylulose 5-phosphate: step 2/6.</text>
</comment>
<gene>
    <name evidence="7 8" type="primary">ispD</name>
    <name evidence="8" type="ORF">GCM10011450_25900</name>
</gene>
<evidence type="ECO:0000256" key="1">
    <source>
        <dbReference type="ARBA" id="ARBA00001282"/>
    </source>
</evidence>
<dbReference type="FunFam" id="3.90.550.10:FF:000003">
    <property type="entry name" value="2-C-methyl-D-erythritol 4-phosphate cytidylyltransferase"/>
    <property type="match status" value="1"/>
</dbReference>
<dbReference type="RefSeq" id="WP_189385922.1">
    <property type="nucleotide sequence ID" value="NZ_BAABFY010000045.1"/>
</dbReference>
<dbReference type="Pfam" id="PF01128">
    <property type="entry name" value="IspD"/>
    <property type="match status" value="1"/>
</dbReference>
<evidence type="ECO:0000256" key="7">
    <source>
        <dbReference type="HAMAP-Rule" id="MF_00108"/>
    </source>
</evidence>
<feature type="site" description="Positions MEP for the nucleophilic attack" evidence="7">
    <location>
        <position position="162"/>
    </location>
</feature>
<dbReference type="EC" id="2.7.7.60" evidence="7"/>
<proteinExistence type="inferred from homology"/>
<dbReference type="CDD" id="cd02516">
    <property type="entry name" value="CDP-ME_synthetase"/>
    <property type="match status" value="1"/>
</dbReference>
<comment type="function">
    <text evidence="7">Catalyzes the formation of 4-diphosphocytidyl-2-C-methyl-D-erythritol from CTP and 2-C-methyl-D-erythritol 4-phosphate (MEP).</text>
</comment>
<keyword evidence="4 7" id="KW-0808">Transferase</keyword>
<accession>A0A918JQ48</accession>
<comment type="similarity">
    <text evidence="3 7">Belongs to the IspD/TarI cytidylyltransferase family. IspD subfamily.</text>
</comment>
<dbReference type="PROSITE" id="PS01295">
    <property type="entry name" value="ISPD"/>
    <property type="match status" value="1"/>
</dbReference>
<name>A0A918JQ48_9BURK</name>
<evidence type="ECO:0000256" key="5">
    <source>
        <dbReference type="ARBA" id="ARBA00022695"/>
    </source>
</evidence>
<dbReference type="InterPro" id="IPR050088">
    <property type="entry name" value="IspD/TarI_cytidylyltransf_bact"/>
</dbReference>
<comment type="caution">
    <text evidence="8">The sequence shown here is derived from an EMBL/GenBank/DDBJ whole genome shotgun (WGS) entry which is preliminary data.</text>
</comment>
<dbReference type="EMBL" id="BMYS01000023">
    <property type="protein sequence ID" value="GGW94895.1"/>
    <property type="molecule type" value="Genomic_DNA"/>
</dbReference>
<dbReference type="InterPro" id="IPR018294">
    <property type="entry name" value="ISPD_synthase_CS"/>
</dbReference>
<dbReference type="AlphaFoldDB" id="A0A918JQ48"/>
<evidence type="ECO:0000256" key="3">
    <source>
        <dbReference type="ARBA" id="ARBA00009789"/>
    </source>
</evidence>
<evidence type="ECO:0000256" key="6">
    <source>
        <dbReference type="ARBA" id="ARBA00023229"/>
    </source>
</evidence>
<feature type="site" description="Transition state stabilizer" evidence="7">
    <location>
        <position position="17"/>
    </location>
</feature>
<keyword evidence="5 7" id="KW-0548">Nucleotidyltransferase</keyword>
<feature type="site" description="Transition state stabilizer" evidence="7">
    <location>
        <position position="27"/>
    </location>
</feature>
<comment type="catalytic activity">
    <reaction evidence="1 7">
        <text>2-C-methyl-D-erythritol 4-phosphate + CTP + H(+) = 4-CDP-2-C-methyl-D-erythritol + diphosphate</text>
        <dbReference type="Rhea" id="RHEA:13429"/>
        <dbReference type="ChEBI" id="CHEBI:15378"/>
        <dbReference type="ChEBI" id="CHEBI:33019"/>
        <dbReference type="ChEBI" id="CHEBI:37563"/>
        <dbReference type="ChEBI" id="CHEBI:57823"/>
        <dbReference type="ChEBI" id="CHEBI:58262"/>
        <dbReference type="EC" id="2.7.7.60"/>
    </reaction>
</comment>
<evidence type="ECO:0000313" key="9">
    <source>
        <dbReference type="Proteomes" id="UP000608345"/>
    </source>
</evidence>
<feature type="site" description="Positions MEP for the nucleophilic attack" evidence="7">
    <location>
        <position position="218"/>
    </location>
</feature>
<organism evidence="8 9">
    <name type="scientific">Advenella faeciporci</name>
    <dbReference type="NCBI Taxonomy" id="797535"/>
    <lineage>
        <taxon>Bacteria</taxon>
        <taxon>Pseudomonadati</taxon>
        <taxon>Pseudomonadota</taxon>
        <taxon>Betaproteobacteria</taxon>
        <taxon>Burkholderiales</taxon>
        <taxon>Alcaligenaceae</taxon>
    </lineage>
</organism>
<dbReference type="Gene3D" id="3.90.550.10">
    <property type="entry name" value="Spore Coat Polysaccharide Biosynthesis Protein SpsA, Chain A"/>
    <property type="match status" value="1"/>
</dbReference>
<evidence type="ECO:0000256" key="4">
    <source>
        <dbReference type="ARBA" id="ARBA00022679"/>
    </source>
</evidence>
<dbReference type="GO" id="GO:0019288">
    <property type="term" value="P:isopentenyl diphosphate biosynthetic process, methylerythritol 4-phosphate pathway"/>
    <property type="evidence" value="ECO:0007669"/>
    <property type="project" value="UniProtKB-UniRule"/>
</dbReference>
<evidence type="ECO:0000313" key="8">
    <source>
        <dbReference type="EMBL" id="GGW94895.1"/>
    </source>
</evidence>
<dbReference type="Proteomes" id="UP000608345">
    <property type="component" value="Unassembled WGS sequence"/>
</dbReference>
<dbReference type="HAMAP" id="MF_00108">
    <property type="entry name" value="IspD"/>
    <property type="match status" value="1"/>
</dbReference>
<keyword evidence="9" id="KW-1185">Reference proteome</keyword>
<evidence type="ECO:0000256" key="2">
    <source>
        <dbReference type="ARBA" id="ARBA00004787"/>
    </source>
</evidence>
<dbReference type="InterPro" id="IPR034683">
    <property type="entry name" value="IspD/TarI"/>
</dbReference>
<dbReference type="NCBIfam" id="TIGR00453">
    <property type="entry name" value="ispD"/>
    <property type="match status" value="1"/>
</dbReference>